<reference evidence="2 3" key="1">
    <citation type="submission" date="2014-04" db="EMBL/GenBank/DDBJ databases">
        <authorList>
            <consortium name="DOE Joint Genome Institute"/>
            <person name="Kuo A."/>
            <person name="Gay G."/>
            <person name="Dore J."/>
            <person name="Kohler A."/>
            <person name="Nagy L.G."/>
            <person name="Floudas D."/>
            <person name="Copeland A."/>
            <person name="Barry K.W."/>
            <person name="Cichocki N."/>
            <person name="Veneault-Fourrey C."/>
            <person name="LaButti K."/>
            <person name="Lindquist E.A."/>
            <person name="Lipzen A."/>
            <person name="Lundell T."/>
            <person name="Morin E."/>
            <person name="Murat C."/>
            <person name="Sun H."/>
            <person name="Tunlid A."/>
            <person name="Henrissat B."/>
            <person name="Grigoriev I.V."/>
            <person name="Hibbett D.S."/>
            <person name="Martin F."/>
            <person name="Nordberg H.P."/>
            <person name="Cantor M.N."/>
            <person name="Hua S.X."/>
        </authorList>
    </citation>
    <scope>NUCLEOTIDE SEQUENCE [LARGE SCALE GENOMIC DNA]</scope>
    <source>
        <strain evidence="3">h7</strain>
    </source>
</reference>
<reference evidence="3" key="2">
    <citation type="submission" date="2015-01" db="EMBL/GenBank/DDBJ databases">
        <title>Evolutionary Origins and Diversification of the Mycorrhizal Mutualists.</title>
        <authorList>
            <consortium name="DOE Joint Genome Institute"/>
            <consortium name="Mycorrhizal Genomics Consortium"/>
            <person name="Kohler A."/>
            <person name="Kuo A."/>
            <person name="Nagy L.G."/>
            <person name="Floudas D."/>
            <person name="Copeland A."/>
            <person name="Barry K.W."/>
            <person name="Cichocki N."/>
            <person name="Veneault-Fourrey C."/>
            <person name="LaButti K."/>
            <person name="Lindquist E.A."/>
            <person name="Lipzen A."/>
            <person name="Lundell T."/>
            <person name="Morin E."/>
            <person name="Murat C."/>
            <person name="Riley R."/>
            <person name="Ohm R."/>
            <person name="Sun H."/>
            <person name="Tunlid A."/>
            <person name="Henrissat B."/>
            <person name="Grigoriev I.V."/>
            <person name="Hibbett D.S."/>
            <person name="Martin F."/>
        </authorList>
    </citation>
    <scope>NUCLEOTIDE SEQUENCE [LARGE SCALE GENOMIC DNA]</scope>
    <source>
        <strain evidence="3">h7</strain>
    </source>
</reference>
<organism evidence="2 3">
    <name type="scientific">Hebeloma cylindrosporum</name>
    <dbReference type="NCBI Taxonomy" id="76867"/>
    <lineage>
        <taxon>Eukaryota</taxon>
        <taxon>Fungi</taxon>
        <taxon>Dikarya</taxon>
        <taxon>Basidiomycota</taxon>
        <taxon>Agaricomycotina</taxon>
        <taxon>Agaricomycetes</taxon>
        <taxon>Agaricomycetidae</taxon>
        <taxon>Agaricales</taxon>
        <taxon>Agaricineae</taxon>
        <taxon>Hymenogastraceae</taxon>
        <taxon>Hebeloma</taxon>
    </lineage>
</organism>
<dbReference type="Proteomes" id="UP000053424">
    <property type="component" value="Unassembled WGS sequence"/>
</dbReference>
<feature type="compositionally biased region" description="Basic and acidic residues" evidence="1">
    <location>
        <begin position="82"/>
        <end position="92"/>
    </location>
</feature>
<dbReference type="HOGENOM" id="CLU_2061780_0_0_1"/>
<proteinExistence type="predicted"/>
<feature type="region of interest" description="Disordered" evidence="1">
    <location>
        <begin position="79"/>
        <end position="100"/>
    </location>
</feature>
<evidence type="ECO:0000256" key="1">
    <source>
        <dbReference type="SAM" id="MobiDB-lite"/>
    </source>
</evidence>
<dbReference type="AlphaFoldDB" id="A0A0C3C573"/>
<gene>
    <name evidence="2" type="ORF">M413DRAFT_241240</name>
</gene>
<protein>
    <submittedName>
        <fullName evidence="2">Uncharacterized protein</fullName>
    </submittedName>
</protein>
<evidence type="ECO:0000313" key="2">
    <source>
        <dbReference type="EMBL" id="KIM38736.1"/>
    </source>
</evidence>
<accession>A0A0C3C573</accession>
<evidence type="ECO:0000313" key="3">
    <source>
        <dbReference type="Proteomes" id="UP000053424"/>
    </source>
</evidence>
<keyword evidence="3" id="KW-1185">Reference proteome</keyword>
<name>A0A0C3C573_HEBCY</name>
<sequence length="119" mass="13733">MFSYPSERQLDHRPWNPVRSRRYRNSACIRGLPLPLTVNPRSKIRSLFCNPEFLDQAGNDIGSYTVSVHLFHAINAPVHTDGQGEKRGDISKSTRYHRNGRLDEFRRPEFPCDGRPANI</sequence>
<dbReference type="EMBL" id="KN831789">
    <property type="protein sequence ID" value="KIM38736.1"/>
    <property type="molecule type" value="Genomic_DNA"/>
</dbReference>